<dbReference type="Proteomes" id="UP000800093">
    <property type="component" value="Unassembled WGS sequence"/>
</dbReference>
<name>A0A9P4N2P3_9PLEO</name>
<evidence type="ECO:0000313" key="1">
    <source>
        <dbReference type="EMBL" id="KAF2259964.1"/>
    </source>
</evidence>
<evidence type="ECO:0000313" key="2">
    <source>
        <dbReference type="Proteomes" id="UP000800093"/>
    </source>
</evidence>
<organism evidence="1 2">
    <name type="scientific">Lojkania enalia</name>
    <dbReference type="NCBI Taxonomy" id="147567"/>
    <lineage>
        <taxon>Eukaryota</taxon>
        <taxon>Fungi</taxon>
        <taxon>Dikarya</taxon>
        <taxon>Ascomycota</taxon>
        <taxon>Pezizomycotina</taxon>
        <taxon>Dothideomycetes</taxon>
        <taxon>Pleosporomycetidae</taxon>
        <taxon>Pleosporales</taxon>
        <taxon>Pleosporales incertae sedis</taxon>
        <taxon>Lojkania</taxon>
    </lineage>
</organism>
<dbReference type="PROSITE" id="PS51257">
    <property type="entry name" value="PROKAR_LIPOPROTEIN"/>
    <property type="match status" value="1"/>
</dbReference>
<dbReference type="AlphaFoldDB" id="A0A9P4N2P3"/>
<proteinExistence type="predicted"/>
<gene>
    <name evidence="1" type="ORF">CC78DRAFT_536705</name>
</gene>
<accession>A0A9P4N2P3</accession>
<dbReference type="EMBL" id="ML986692">
    <property type="protein sequence ID" value="KAF2259964.1"/>
    <property type="molecule type" value="Genomic_DNA"/>
</dbReference>
<reference evidence="2" key="1">
    <citation type="journal article" date="2020" name="Stud. Mycol.">
        <title>101 Dothideomycetes genomes: A test case for predicting lifestyles and emergence of pathogens.</title>
        <authorList>
            <person name="Haridas S."/>
            <person name="Albert R."/>
            <person name="Binder M."/>
            <person name="Bloem J."/>
            <person name="LaButti K."/>
            <person name="Salamov A."/>
            <person name="Andreopoulos B."/>
            <person name="Baker S."/>
            <person name="Barry K."/>
            <person name="Bills G."/>
            <person name="Bluhm B."/>
            <person name="Cannon C."/>
            <person name="Castanera R."/>
            <person name="Culley D."/>
            <person name="Daum C."/>
            <person name="Ezra D."/>
            <person name="Gonzalez J."/>
            <person name="Henrissat B."/>
            <person name="Kuo A."/>
            <person name="Liang C."/>
            <person name="Lipzen A."/>
            <person name="Lutzoni F."/>
            <person name="Magnuson J."/>
            <person name="Mondo S."/>
            <person name="Nolan M."/>
            <person name="Ohm R."/>
            <person name="Pangilinan J."/>
            <person name="Park H.-J."/>
            <person name="Ramirez L."/>
            <person name="Alfaro M."/>
            <person name="Sun H."/>
            <person name="Tritt A."/>
            <person name="Yoshinaga Y."/>
            <person name="Zwiers L.-H."/>
            <person name="Turgeon B."/>
            <person name="Goodwin S."/>
            <person name="Spatafora J."/>
            <person name="Crous P."/>
            <person name="Grigoriev I."/>
        </authorList>
    </citation>
    <scope>NUCLEOTIDE SEQUENCE [LARGE SCALE GENOMIC DNA]</scope>
    <source>
        <strain evidence="2">CBS 304.66</strain>
    </source>
</reference>
<comment type="caution">
    <text evidence="1">The sequence shown here is derived from an EMBL/GenBank/DDBJ whole genome shotgun (WGS) entry which is preliminary data.</text>
</comment>
<sequence>MLYRFDGLADGRGGREVGRGGGVPFVGALGCADESSEVGGVVEPRAEEFKVEFDFLDAMVPLLRPLTWLSALLLPLDFTFLDDFSVLMTLDLDLRRLLRKEGMAHEGEANWKERGPAWSHRRCAAALGSTSKRLKPWEQSQR</sequence>
<keyword evidence="2" id="KW-1185">Reference proteome</keyword>
<protein>
    <submittedName>
        <fullName evidence="1">Uncharacterized protein</fullName>
    </submittedName>
</protein>